<sequence length="63" mass="7123">MNKLKYEVRGLGKEFGCGDVFKTFKVEFDQPVNTEWLENVINKGVDIVSQQAAKPDCEKTGDK</sequence>
<organism evidence="1">
    <name type="scientific">viral metagenome</name>
    <dbReference type="NCBI Taxonomy" id="1070528"/>
    <lineage>
        <taxon>unclassified sequences</taxon>
        <taxon>metagenomes</taxon>
        <taxon>organismal metagenomes</taxon>
    </lineage>
</organism>
<gene>
    <name evidence="1" type="ORF">MM415B04839_0006</name>
</gene>
<reference evidence="1" key="1">
    <citation type="submission" date="2020-03" db="EMBL/GenBank/DDBJ databases">
        <title>The deep terrestrial virosphere.</title>
        <authorList>
            <person name="Holmfeldt K."/>
            <person name="Nilsson E."/>
            <person name="Simone D."/>
            <person name="Lopez-Fernandez M."/>
            <person name="Wu X."/>
            <person name="de Brujin I."/>
            <person name="Lundin D."/>
            <person name="Andersson A."/>
            <person name="Bertilsson S."/>
            <person name="Dopson M."/>
        </authorList>
    </citation>
    <scope>NUCLEOTIDE SEQUENCE</scope>
    <source>
        <strain evidence="1">MM415B04839</strain>
    </source>
</reference>
<proteinExistence type="predicted"/>
<dbReference type="EMBL" id="MT143041">
    <property type="protein sequence ID" value="QJA92142.1"/>
    <property type="molecule type" value="Genomic_DNA"/>
</dbReference>
<accession>A0A6M3LES4</accession>
<protein>
    <submittedName>
        <fullName evidence="1">Uncharacterized protein</fullName>
    </submittedName>
</protein>
<dbReference type="AlphaFoldDB" id="A0A6M3LES4"/>
<name>A0A6M3LES4_9ZZZZ</name>
<evidence type="ECO:0000313" key="1">
    <source>
        <dbReference type="EMBL" id="QJA92142.1"/>
    </source>
</evidence>